<dbReference type="InterPro" id="IPR003661">
    <property type="entry name" value="HisK_dim/P_dom"/>
</dbReference>
<dbReference type="GO" id="GO:0005524">
    <property type="term" value="F:ATP binding"/>
    <property type="evidence" value="ECO:0007669"/>
    <property type="project" value="UniProtKB-KW"/>
</dbReference>
<keyword evidence="13 14" id="KW-0472">Membrane</keyword>
<dbReference type="OrthoDB" id="9815750at2"/>
<dbReference type="PANTHER" id="PTHR43065:SF46">
    <property type="entry name" value="C4-DICARBOXYLATE TRANSPORT SENSOR PROTEIN DCTB"/>
    <property type="match status" value="1"/>
</dbReference>
<feature type="transmembrane region" description="Helical" evidence="14">
    <location>
        <begin position="7"/>
        <end position="25"/>
    </location>
</feature>
<keyword evidence="11 14" id="KW-1133">Transmembrane helix</keyword>
<protein>
    <recommendedName>
        <fullName evidence="3">histidine kinase</fullName>
        <ecNumber evidence="3">2.7.13.3</ecNumber>
    </recommendedName>
</protein>
<feature type="transmembrane region" description="Helical" evidence="14">
    <location>
        <begin position="77"/>
        <end position="99"/>
    </location>
</feature>
<dbReference type="EMBL" id="CP016537">
    <property type="protein sequence ID" value="ANU15495.1"/>
    <property type="molecule type" value="Genomic_DNA"/>
</dbReference>
<evidence type="ECO:0000256" key="7">
    <source>
        <dbReference type="ARBA" id="ARBA00022692"/>
    </source>
</evidence>
<evidence type="ECO:0000256" key="1">
    <source>
        <dbReference type="ARBA" id="ARBA00000085"/>
    </source>
</evidence>
<dbReference type="InterPro" id="IPR036097">
    <property type="entry name" value="HisK_dim/P_sf"/>
</dbReference>
<proteinExistence type="predicted"/>
<evidence type="ECO:0000256" key="4">
    <source>
        <dbReference type="ARBA" id="ARBA00022475"/>
    </source>
</evidence>
<dbReference type="Pfam" id="PF07694">
    <property type="entry name" value="5TM-5TMR_LYT"/>
    <property type="match status" value="1"/>
</dbReference>
<gene>
    <name evidence="16" type="ORF">BBI08_08335</name>
</gene>
<dbReference type="GO" id="GO:0000155">
    <property type="term" value="F:phosphorelay sensor kinase activity"/>
    <property type="evidence" value="ECO:0007669"/>
    <property type="project" value="InterPro"/>
</dbReference>
<keyword evidence="8" id="KW-0547">Nucleotide-binding</keyword>
<keyword evidence="7 14" id="KW-0812">Transmembrane</keyword>
<reference evidence="17" key="2">
    <citation type="submission" date="2016-10" db="EMBL/GenBank/DDBJ databases">
        <authorList>
            <person name="See-Too W.S."/>
        </authorList>
    </citation>
    <scope>NUCLEOTIDE SEQUENCE [LARGE SCALE GENOMIC DNA]</scope>
    <source>
        <strain evidence="17">DSM 24743</strain>
    </source>
</reference>
<comment type="catalytic activity">
    <reaction evidence="1">
        <text>ATP + protein L-histidine = ADP + protein N-phospho-L-histidine.</text>
        <dbReference type="EC" id="2.7.13.3"/>
    </reaction>
</comment>
<feature type="transmembrane region" description="Helical" evidence="14">
    <location>
        <begin position="37"/>
        <end position="57"/>
    </location>
</feature>
<dbReference type="InterPro" id="IPR011620">
    <property type="entry name" value="Sig_transdc_His_kinase_LytS_TM"/>
</dbReference>
<feature type="transmembrane region" description="Helical" evidence="14">
    <location>
        <begin position="134"/>
        <end position="154"/>
    </location>
</feature>
<dbReference type="PROSITE" id="PS50109">
    <property type="entry name" value="HIS_KIN"/>
    <property type="match status" value="1"/>
</dbReference>
<feature type="domain" description="Histidine kinase" evidence="15">
    <location>
        <begin position="213"/>
        <end position="420"/>
    </location>
</feature>
<dbReference type="SMART" id="SM00388">
    <property type="entry name" value="HisKA"/>
    <property type="match status" value="1"/>
</dbReference>
<feature type="transmembrane region" description="Helical" evidence="14">
    <location>
        <begin position="166"/>
        <end position="185"/>
    </location>
</feature>
<dbReference type="InterPro" id="IPR004358">
    <property type="entry name" value="Sig_transdc_His_kin-like_C"/>
</dbReference>
<dbReference type="GO" id="GO:0071555">
    <property type="term" value="P:cell wall organization"/>
    <property type="evidence" value="ECO:0007669"/>
    <property type="project" value="InterPro"/>
</dbReference>
<accession>A0A1C7DVM1</accession>
<evidence type="ECO:0000259" key="15">
    <source>
        <dbReference type="PROSITE" id="PS50109"/>
    </source>
</evidence>
<dbReference type="KEGG" id="phc:BBI08_08335"/>
<keyword evidence="9 16" id="KW-0418">Kinase</keyword>
<keyword evidence="10" id="KW-0067">ATP-binding</keyword>
<keyword evidence="5" id="KW-0597">Phosphoprotein</keyword>
<dbReference type="Pfam" id="PF02518">
    <property type="entry name" value="HATPase_c"/>
    <property type="match status" value="1"/>
</dbReference>
<dbReference type="Gene3D" id="3.30.565.10">
    <property type="entry name" value="Histidine kinase-like ATPase, C-terminal domain"/>
    <property type="match status" value="1"/>
</dbReference>
<evidence type="ECO:0000256" key="8">
    <source>
        <dbReference type="ARBA" id="ARBA00022741"/>
    </source>
</evidence>
<dbReference type="SUPFAM" id="SSF55874">
    <property type="entry name" value="ATPase domain of HSP90 chaperone/DNA topoisomerase II/histidine kinase"/>
    <property type="match status" value="1"/>
</dbReference>
<keyword evidence="12" id="KW-0902">Two-component regulatory system</keyword>
<comment type="subcellular location">
    <subcellularLocation>
        <location evidence="2">Cell membrane</location>
        <topology evidence="2">Multi-pass membrane protein</topology>
    </subcellularLocation>
</comment>
<name>A0A1C7DVM1_9BACL</name>
<dbReference type="InterPro" id="IPR005467">
    <property type="entry name" value="His_kinase_dom"/>
</dbReference>
<evidence type="ECO:0000256" key="9">
    <source>
        <dbReference type="ARBA" id="ARBA00022777"/>
    </source>
</evidence>
<dbReference type="GO" id="GO:0005886">
    <property type="term" value="C:plasma membrane"/>
    <property type="evidence" value="ECO:0007669"/>
    <property type="project" value="UniProtKB-SubCell"/>
</dbReference>
<evidence type="ECO:0000256" key="10">
    <source>
        <dbReference type="ARBA" id="ARBA00022840"/>
    </source>
</evidence>
<dbReference type="STRING" id="1215089.BBI08_08335"/>
<evidence type="ECO:0000256" key="11">
    <source>
        <dbReference type="ARBA" id="ARBA00022989"/>
    </source>
</evidence>
<reference evidence="17" key="1">
    <citation type="submission" date="2016-07" db="EMBL/GenBank/DDBJ databases">
        <authorList>
            <person name="See-Too W.S."/>
        </authorList>
    </citation>
    <scope>NUCLEOTIDE SEQUENCE [LARGE SCALE GENOMIC DNA]</scope>
    <source>
        <strain evidence="17">DSM 24743</strain>
    </source>
</reference>
<dbReference type="AlphaFoldDB" id="A0A1C7DVM1"/>
<dbReference type="Pfam" id="PF00512">
    <property type="entry name" value="HisKA"/>
    <property type="match status" value="1"/>
</dbReference>
<keyword evidence="4" id="KW-1003">Cell membrane</keyword>
<keyword evidence="6" id="KW-0808">Transferase</keyword>
<evidence type="ECO:0000256" key="13">
    <source>
        <dbReference type="ARBA" id="ARBA00023136"/>
    </source>
</evidence>
<sequence length="425" mass="47950">MEAMMTGMINNIFFIIFPIVVYQLLTTTGQRNFFVSHRLSLTILFSISIILCMMFPYQVVSEDYIFDLRQVPMILGALYGGPLVSAVLFLVAAITRIIIGGDGMYIAVLNQLIIAAGVPFLRPMYMRINRLMKVVLVFIISIVSLLFNMLAGHFFFGDPIHDIIEIWLVLMLNQGAITALTALLIEHIQRQEYMFNSLLKHEKMETVSHFAAAVSHELRNPLQSIKGFVQLMKEYDYSRDKQIEFHEMVLKEIESAEDLIDDYLVYAKPTYGQLEASSVSCEVQHVLKIMVPYANGKGVEMHITEMDGNAEILMDRHKFQQAIVNIIRNGIEAMSNGGMLAIAIKSTPSKVSVHITDEGIGMTKEEVRRLGEPYFSSKIKGTGLGMMVTYSIVSQMNGQIFVDSEKGKGTEFRLEFPNLTNSIKK</sequence>
<keyword evidence="17" id="KW-1185">Reference proteome</keyword>
<evidence type="ECO:0000256" key="14">
    <source>
        <dbReference type="SAM" id="Phobius"/>
    </source>
</evidence>
<dbReference type="InterPro" id="IPR036890">
    <property type="entry name" value="HATPase_C_sf"/>
</dbReference>
<evidence type="ECO:0000313" key="16">
    <source>
        <dbReference type="EMBL" id="ANU15495.1"/>
    </source>
</evidence>
<dbReference type="Proteomes" id="UP000092687">
    <property type="component" value="Chromosome"/>
</dbReference>
<evidence type="ECO:0000313" key="17">
    <source>
        <dbReference type="Proteomes" id="UP000092687"/>
    </source>
</evidence>
<evidence type="ECO:0000256" key="5">
    <source>
        <dbReference type="ARBA" id="ARBA00022553"/>
    </source>
</evidence>
<dbReference type="SMART" id="SM00387">
    <property type="entry name" value="HATPase_c"/>
    <property type="match status" value="1"/>
</dbReference>
<evidence type="ECO:0000256" key="3">
    <source>
        <dbReference type="ARBA" id="ARBA00012438"/>
    </source>
</evidence>
<feature type="transmembrane region" description="Helical" evidence="14">
    <location>
        <begin position="105"/>
        <end position="122"/>
    </location>
</feature>
<dbReference type="InterPro" id="IPR003594">
    <property type="entry name" value="HATPase_dom"/>
</dbReference>
<evidence type="ECO:0000256" key="6">
    <source>
        <dbReference type="ARBA" id="ARBA00022679"/>
    </source>
</evidence>
<dbReference type="SUPFAM" id="SSF47384">
    <property type="entry name" value="Homodimeric domain of signal transducing histidine kinase"/>
    <property type="match status" value="1"/>
</dbReference>
<evidence type="ECO:0000256" key="12">
    <source>
        <dbReference type="ARBA" id="ARBA00023012"/>
    </source>
</evidence>
<dbReference type="CDD" id="cd00082">
    <property type="entry name" value="HisKA"/>
    <property type="match status" value="1"/>
</dbReference>
<evidence type="ECO:0000256" key="2">
    <source>
        <dbReference type="ARBA" id="ARBA00004651"/>
    </source>
</evidence>
<dbReference type="Gene3D" id="1.10.287.130">
    <property type="match status" value="1"/>
</dbReference>
<dbReference type="EC" id="2.7.13.3" evidence="3"/>
<organism evidence="16 17">
    <name type="scientific">Planococcus halocryophilus</name>
    <dbReference type="NCBI Taxonomy" id="1215089"/>
    <lineage>
        <taxon>Bacteria</taxon>
        <taxon>Bacillati</taxon>
        <taxon>Bacillota</taxon>
        <taxon>Bacilli</taxon>
        <taxon>Bacillales</taxon>
        <taxon>Caryophanaceae</taxon>
        <taxon>Planococcus</taxon>
    </lineage>
</organism>
<dbReference type="PRINTS" id="PR00344">
    <property type="entry name" value="BCTRLSENSOR"/>
</dbReference>
<dbReference type="PANTHER" id="PTHR43065">
    <property type="entry name" value="SENSOR HISTIDINE KINASE"/>
    <property type="match status" value="1"/>
</dbReference>